<sequence length="211" mass="21953">MLTYLAKCPGSSCTGVNANSLSWFKIDQSGLISGTVGNGVWGSGLMIQQNNSWTSTIPSTVPAGAYLIRFETIALHSMPAQFYPECAQLQITGGGTREPTSSELVKFPGAYKASDPGVTVDLYTQQAQTQTQYIIPGPPLYGSGLTPTQPSQPPASTAAPPASSPPVQTVAPSPGTVNQYGQCGGIGYSGPTGCVAPFTCNKVNDYYSQCL</sequence>
<organism evidence="18 19">
    <name type="scientific">Hohenbuehelia grisea</name>
    <dbReference type="NCBI Taxonomy" id="104357"/>
    <lineage>
        <taxon>Eukaryota</taxon>
        <taxon>Fungi</taxon>
        <taxon>Dikarya</taxon>
        <taxon>Basidiomycota</taxon>
        <taxon>Agaricomycotina</taxon>
        <taxon>Agaricomycetes</taxon>
        <taxon>Agaricomycetidae</taxon>
        <taxon>Agaricales</taxon>
        <taxon>Pleurotineae</taxon>
        <taxon>Pleurotaceae</taxon>
        <taxon>Hohenbuehelia</taxon>
    </lineage>
</organism>
<comment type="cofactor">
    <cofactor evidence="1">
        <name>Cu(2+)</name>
        <dbReference type="ChEBI" id="CHEBI:29036"/>
    </cofactor>
</comment>
<dbReference type="SMART" id="SM00236">
    <property type="entry name" value="fCBD"/>
    <property type="match status" value="1"/>
</dbReference>
<evidence type="ECO:0000256" key="13">
    <source>
        <dbReference type="ARBA" id="ARBA00044502"/>
    </source>
</evidence>
<evidence type="ECO:0000313" key="19">
    <source>
        <dbReference type="Proteomes" id="UP001556367"/>
    </source>
</evidence>
<keyword evidence="9" id="KW-0503">Monooxygenase</keyword>
<keyword evidence="4" id="KW-0479">Metal-binding</keyword>
<keyword evidence="6" id="KW-0136">Cellulose degradation</keyword>
<feature type="compositionally biased region" description="Low complexity" evidence="16">
    <location>
        <begin position="146"/>
        <end position="173"/>
    </location>
</feature>
<evidence type="ECO:0000256" key="9">
    <source>
        <dbReference type="ARBA" id="ARBA00023033"/>
    </source>
</evidence>
<keyword evidence="8" id="KW-0186">Copper</keyword>
<evidence type="ECO:0000256" key="15">
    <source>
        <dbReference type="ARBA" id="ARBA00047174"/>
    </source>
</evidence>
<proteinExistence type="inferred from homology"/>
<dbReference type="Pfam" id="PF00734">
    <property type="entry name" value="CBM_1"/>
    <property type="match status" value="1"/>
</dbReference>
<dbReference type="PANTHER" id="PTHR33353">
    <property type="entry name" value="PUTATIVE (AFU_ORTHOLOGUE AFUA_1G12560)-RELATED"/>
    <property type="match status" value="1"/>
</dbReference>
<keyword evidence="10" id="KW-1015">Disulfide bond</keyword>
<comment type="similarity">
    <text evidence="13">Belongs to the polysaccharide monooxygenase AA9 family.</text>
</comment>
<dbReference type="SUPFAM" id="SSF57180">
    <property type="entry name" value="Cellulose-binding domain"/>
    <property type="match status" value="1"/>
</dbReference>
<keyword evidence="5" id="KW-0732">Signal</keyword>
<evidence type="ECO:0000256" key="11">
    <source>
        <dbReference type="ARBA" id="ARBA00023277"/>
    </source>
</evidence>
<keyword evidence="12" id="KW-0624">Polysaccharide degradation</keyword>
<dbReference type="PROSITE" id="PS51164">
    <property type="entry name" value="CBM1_2"/>
    <property type="match status" value="1"/>
</dbReference>
<dbReference type="Pfam" id="PF03443">
    <property type="entry name" value="AA9"/>
    <property type="match status" value="1"/>
</dbReference>
<evidence type="ECO:0000256" key="6">
    <source>
        <dbReference type="ARBA" id="ARBA00023001"/>
    </source>
</evidence>
<evidence type="ECO:0000256" key="12">
    <source>
        <dbReference type="ARBA" id="ARBA00023326"/>
    </source>
</evidence>
<feature type="domain" description="CBM1" evidence="17">
    <location>
        <begin position="175"/>
        <end position="211"/>
    </location>
</feature>
<dbReference type="CDD" id="cd21175">
    <property type="entry name" value="LPMO_AA9"/>
    <property type="match status" value="1"/>
</dbReference>
<feature type="region of interest" description="Disordered" evidence="16">
    <location>
        <begin position="138"/>
        <end position="173"/>
    </location>
</feature>
<keyword evidence="7" id="KW-0560">Oxidoreductase</keyword>
<dbReference type="InterPro" id="IPR035971">
    <property type="entry name" value="CBD_sf"/>
</dbReference>
<dbReference type="InterPro" id="IPR000254">
    <property type="entry name" value="CBD"/>
</dbReference>
<evidence type="ECO:0000256" key="16">
    <source>
        <dbReference type="SAM" id="MobiDB-lite"/>
    </source>
</evidence>
<evidence type="ECO:0000256" key="2">
    <source>
        <dbReference type="ARBA" id="ARBA00004613"/>
    </source>
</evidence>
<dbReference type="Proteomes" id="UP001556367">
    <property type="component" value="Unassembled WGS sequence"/>
</dbReference>
<name>A0ABR3JNX3_9AGAR</name>
<evidence type="ECO:0000313" key="18">
    <source>
        <dbReference type="EMBL" id="KAL0957073.1"/>
    </source>
</evidence>
<dbReference type="InterPro" id="IPR049892">
    <property type="entry name" value="AA9"/>
</dbReference>
<evidence type="ECO:0000256" key="5">
    <source>
        <dbReference type="ARBA" id="ARBA00022729"/>
    </source>
</evidence>
<protein>
    <recommendedName>
        <fullName evidence="15">lytic cellulose monooxygenase (C4-dehydrogenating)</fullName>
        <ecNumber evidence="15">1.14.99.56</ecNumber>
    </recommendedName>
</protein>
<keyword evidence="3" id="KW-0964">Secreted</keyword>
<dbReference type="PROSITE" id="PS00562">
    <property type="entry name" value="CBM1_1"/>
    <property type="match status" value="1"/>
</dbReference>
<evidence type="ECO:0000256" key="10">
    <source>
        <dbReference type="ARBA" id="ARBA00023157"/>
    </source>
</evidence>
<evidence type="ECO:0000256" key="4">
    <source>
        <dbReference type="ARBA" id="ARBA00022723"/>
    </source>
</evidence>
<evidence type="ECO:0000259" key="17">
    <source>
        <dbReference type="PROSITE" id="PS51164"/>
    </source>
</evidence>
<comment type="catalytic activity">
    <reaction evidence="14">
        <text>[(1-&gt;4)-beta-D-glucosyl]n+m + reduced acceptor + O2 = 4-dehydro-beta-D-glucosyl-[(1-&gt;4)-beta-D-glucosyl]n-1 + [(1-&gt;4)-beta-D-glucosyl]m + acceptor + H2O.</text>
        <dbReference type="EC" id="1.14.99.56"/>
    </reaction>
</comment>
<dbReference type="Gene3D" id="2.70.50.70">
    <property type="match status" value="1"/>
</dbReference>
<comment type="subcellular location">
    <subcellularLocation>
        <location evidence="2">Secreted</location>
    </subcellularLocation>
</comment>
<dbReference type="PANTHER" id="PTHR33353:SF10">
    <property type="entry name" value="ENDO-BETA-1,4-GLUCANASE D"/>
    <property type="match status" value="1"/>
</dbReference>
<evidence type="ECO:0000256" key="3">
    <source>
        <dbReference type="ARBA" id="ARBA00022525"/>
    </source>
</evidence>
<dbReference type="EMBL" id="JASNQZ010000006">
    <property type="protein sequence ID" value="KAL0957073.1"/>
    <property type="molecule type" value="Genomic_DNA"/>
</dbReference>
<comment type="caution">
    <text evidence="18">The sequence shown here is derived from an EMBL/GenBank/DDBJ whole genome shotgun (WGS) entry which is preliminary data.</text>
</comment>
<accession>A0ABR3JNX3</accession>
<evidence type="ECO:0000256" key="1">
    <source>
        <dbReference type="ARBA" id="ARBA00001973"/>
    </source>
</evidence>
<evidence type="ECO:0000256" key="14">
    <source>
        <dbReference type="ARBA" id="ARBA00045077"/>
    </source>
</evidence>
<gene>
    <name evidence="18" type="ORF">HGRIS_003170</name>
</gene>
<keyword evidence="19" id="KW-1185">Reference proteome</keyword>
<evidence type="ECO:0000256" key="7">
    <source>
        <dbReference type="ARBA" id="ARBA00023002"/>
    </source>
</evidence>
<reference evidence="19" key="1">
    <citation type="submission" date="2024-06" db="EMBL/GenBank/DDBJ databases">
        <title>Multi-omics analyses provide insights into the biosynthesis of the anticancer antibiotic pleurotin in Hohenbuehelia grisea.</title>
        <authorList>
            <person name="Weaver J.A."/>
            <person name="Alberti F."/>
        </authorList>
    </citation>
    <scope>NUCLEOTIDE SEQUENCE [LARGE SCALE GENOMIC DNA]</scope>
    <source>
        <strain evidence="19">T-177</strain>
    </source>
</reference>
<keyword evidence="11" id="KW-0119">Carbohydrate metabolism</keyword>
<evidence type="ECO:0000256" key="8">
    <source>
        <dbReference type="ARBA" id="ARBA00023008"/>
    </source>
</evidence>
<dbReference type="InterPro" id="IPR005103">
    <property type="entry name" value="AA9_LPMO"/>
</dbReference>
<dbReference type="EC" id="1.14.99.56" evidence="15"/>